<dbReference type="Gene3D" id="3.20.20.30">
    <property type="entry name" value="Luciferase-like domain"/>
    <property type="match status" value="1"/>
</dbReference>
<dbReference type="InterPro" id="IPR011251">
    <property type="entry name" value="Luciferase-like_dom"/>
</dbReference>
<dbReference type="InterPro" id="IPR019921">
    <property type="entry name" value="Lucif-like_OxRdtase_Rv2161c"/>
</dbReference>
<dbReference type="GO" id="GO:0008726">
    <property type="term" value="F:alkanesulfonate monooxygenase activity"/>
    <property type="evidence" value="ECO:0007669"/>
    <property type="project" value="TreeGrafter"/>
</dbReference>
<keyword evidence="7" id="KW-1185">Reference proteome</keyword>
<comment type="caution">
    <text evidence="6">The sequence shown here is derived from an EMBL/GenBank/DDBJ whole genome shotgun (WGS) entry which is preliminary data.</text>
</comment>
<evidence type="ECO:0000313" key="7">
    <source>
        <dbReference type="Proteomes" id="UP000669179"/>
    </source>
</evidence>
<evidence type="ECO:0000313" key="6">
    <source>
        <dbReference type="EMBL" id="MBO2453974.1"/>
    </source>
</evidence>
<dbReference type="PANTHER" id="PTHR42847:SF4">
    <property type="entry name" value="ALKANESULFONATE MONOOXYGENASE-RELATED"/>
    <property type="match status" value="1"/>
</dbReference>
<evidence type="ECO:0000259" key="5">
    <source>
        <dbReference type="Pfam" id="PF00296"/>
    </source>
</evidence>
<proteinExistence type="predicted"/>
<keyword evidence="2" id="KW-0288">FMN</keyword>
<keyword evidence="4" id="KW-0503">Monooxygenase</keyword>
<gene>
    <name evidence="6" type="ORF">J4573_43275</name>
</gene>
<organism evidence="6 7">
    <name type="scientific">Actinomadura barringtoniae</name>
    <dbReference type="NCBI Taxonomy" id="1427535"/>
    <lineage>
        <taxon>Bacteria</taxon>
        <taxon>Bacillati</taxon>
        <taxon>Actinomycetota</taxon>
        <taxon>Actinomycetes</taxon>
        <taxon>Streptosporangiales</taxon>
        <taxon>Thermomonosporaceae</taxon>
        <taxon>Actinomadura</taxon>
    </lineage>
</organism>
<protein>
    <submittedName>
        <fullName evidence="6">TIGR03619 family F420-dependent LLM class oxidoreductase</fullName>
        <ecNumber evidence="6">1.-.-.-</ecNumber>
    </submittedName>
</protein>
<dbReference type="SUPFAM" id="SSF51679">
    <property type="entry name" value="Bacterial luciferase-like"/>
    <property type="match status" value="1"/>
</dbReference>
<evidence type="ECO:0000256" key="4">
    <source>
        <dbReference type="ARBA" id="ARBA00023033"/>
    </source>
</evidence>
<dbReference type="Proteomes" id="UP000669179">
    <property type="component" value="Unassembled WGS sequence"/>
</dbReference>
<evidence type="ECO:0000256" key="3">
    <source>
        <dbReference type="ARBA" id="ARBA00023002"/>
    </source>
</evidence>
<keyword evidence="1" id="KW-0285">Flavoprotein</keyword>
<dbReference type="EMBL" id="JAGEOJ010000023">
    <property type="protein sequence ID" value="MBO2453974.1"/>
    <property type="molecule type" value="Genomic_DNA"/>
</dbReference>
<dbReference type="AlphaFoldDB" id="A0A939PPX2"/>
<evidence type="ECO:0000256" key="1">
    <source>
        <dbReference type="ARBA" id="ARBA00022630"/>
    </source>
</evidence>
<dbReference type="GO" id="GO:0046306">
    <property type="term" value="P:alkanesulfonate catabolic process"/>
    <property type="evidence" value="ECO:0007669"/>
    <property type="project" value="TreeGrafter"/>
</dbReference>
<dbReference type="InterPro" id="IPR036661">
    <property type="entry name" value="Luciferase-like_sf"/>
</dbReference>
<sequence>MTAMKLGVHLPVAGADASPESIASIAQDAERLGLDSVWTWDRLMRPTVPIAMGGPGGPVMEAPEMFGSVYDPLETLSYVAAVTNRISLGTSVLDSLFQSPVVLARRLATLDRLSGGRLIAGIGQGWMEQEFDAAGVSMRRRGAGYEEHTRAMQAVWGPDPVSFDGRFYTIPEADIGPKPVRPGGPTLIAGAGSPAGIERAARLGAGLTLVIFDWDTIRATIEAFRTAAAAEGHAPAALPIMLQVNGAVTAKPLDERGPLTGSVEQVAADLETAAEMGVEHVFWNTAGAGEPGDQLPLIAQLRRI</sequence>
<dbReference type="Pfam" id="PF00296">
    <property type="entry name" value="Bac_luciferase"/>
    <property type="match status" value="1"/>
</dbReference>
<dbReference type="NCBIfam" id="TIGR03619">
    <property type="entry name" value="F420_Rv2161c"/>
    <property type="match status" value="1"/>
</dbReference>
<name>A0A939PPX2_9ACTN</name>
<reference evidence="6" key="1">
    <citation type="submission" date="2021-03" db="EMBL/GenBank/DDBJ databases">
        <authorList>
            <person name="Kanchanasin P."/>
            <person name="Saeng-In P."/>
            <person name="Phongsopitanun W."/>
            <person name="Yuki M."/>
            <person name="Kudo T."/>
            <person name="Ohkuma M."/>
            <person name="Tanasupawat S."/>
        </authorList>
    </citation>
    <scope>NUCLEOTIDE SEQUENCE</scope>
    <source>
        <strain evidence="6">GKU 128</strain>
    </source>
</reference>
<feature type="domain" description="Luciferase-like" evidence="5">
    <location>
        <begin position="15"/>
        <end position="250"/>
    </location>
</feature>
<accession>A0A939PPX2</accession>
<dbReference type="EC" id="1.-.-.-" evidence="6"/>
<evidence type="ECO:0000256" key="2">
    <source>
        <dbReference type="ARBA" id="ARBA00022643"/>
    </source>
</evidence>
<keyword evidence="3 6" id="KW-0560">Oxidoreductase</keyword>
<dbReference type="InterPro" id="IPR050172">
    <property type="entry name" value="SsuD_RutA_monooxygenase"/>
</dbReference>
<dbReference type="CDD" id="cd01097">
    <property type="entry name" value="Tetrahydromethanopterin_reductase"/>
    <property type="match status" value="1"/>
</dbReference>
<dbReference type="RefSeq" id="WP_208262033.1">
    <property type="nucleotide sequence ID" value="NZ_JAGEOJ010000023.1"/>
</dbReference>
<dbReference type="PANTHER" id="PTHR42847">
    <property type="entry name" value="ALKANESULFONATE MONOOXYGENASE"/>
    <property type="match status" value="1"/>
</dbReference>